<dbReference type="Pfam" id="PF00975">
    <property type="entry name" value="Thioesterase"/>
    <property type="match status" value="1"/>
</dbReference>
<evidence type="ECO:0000256" key="7">
    <source>
        <dbReference type="ARBA" id="ARBA00023160"/>
    </source>
</evidence>
<keyword evidence="4" id="KW-0378">Hydrolase</keyword>
<comment type="similarity">
    <text evidence="1">Belongs to the thioesterase family.</text>
</comment>
<evidence type="ECO:0000313" key="20">
    <source>
        <dbReference type="Ensembl" id="ENSOANP00000054715.1"/>
    </source>
</evidence>
<dbReference type="InterPro" id="IPR012223">
    <property type="entry name" value="TEII"/>
</dbReference>
<evidence type="ECO:0000256" key="3">
    <source>
        <dbReference type="ARBA" id="ARBA00022516"/>
    </source>
</evidence>
<evidence type="ECO:0000256" key="5">
    <source>
        <dbReference type="ARBA" id="ARBA00022832"/>
    </source>
</evidence>
<evidence type="ECO:0000256" key="16">
    <source>
        <dbReference type="ARBA" id="ARBA00075385"/>
    </source>
</evidence>
<dbReference type="InterPro" id="IPR029058">
    <property type="entry name" value="AB_hydrolase_fold"/>
</dbReference>
<dbReference type="Ensembl" id="ENSOANT00000074354.1">
    <property type="protein sequence ID" value="ENSOANP00000054715.1"/>
    <property type="gene ID" value="ENSOANG00000049611.1"/>
</dbReference>
<dbReference type="PANTHER" id="PTHR11487">
    <property type="entry name" value="THIOESTERASE"/>
    <property type="match status" value="1"/>
</dbReference>
<dbReference type="PANTHER" id="PTHR11487:SF0">
    <property type="entry name" value="S-ACYL FATTY ACID SYNTHASE THIOESTERASE, MEDIUM CHAIN"/>
    <property type="match status" value="1"/>
</dbReference>
<evidence type="ECO:0000313" key="21">
    <source>
        <dbReference type="Proteomes" id="UP000002279"/>
    </source>
</evidence>
<keyword evidence="5" id="KW-0276">Fatty acid metabolism</keyword>
<reference evidence="20" key="1">
    <citation type="submission" date="2025-08" db="UniProtKB">
        <authorList>
            <consortium name="Ensembl"/>
        </authorList>
    </citation>
    <scope>IDENTIFICATION</scope>
    <source>
        <strain evidence="20">Glennie</strain>
    </source>
</reference>
<comment type="catalytic activity">
    <reaction evidence="12">
        <text>hexadecanoyl-CoA + H2O = hexadecanoate + CoA + H(+)</text>
        <dbReference type="Rhea" id="RHEA:16645"/>
        <dbReference type="ChEBI" id="CHEBI:7896"/>
        <dbReference type="ChEBI" id="CHEBI:15377"/>
        <dbReference type="ChEBI" id="CHEBI:15378"/>
        <dbReference type="ChEBI" id="CHEBI:57287"/>
        <dbReference type="ChEBI" id="CHEBI:57379"/>
    </reaction>
    <physiologicalReaction direction="left-to-right" evidence="12">
        <dbReference type="Rhea" id="RHEA:16646"/>
    </physiologicalReaction>
</comment>
<dbReference type="EC" id="3.1.2.14" evidence="2"/>
<sequence>MKKLVNCMYRRPDALFRLICFPWGGGGSVYFAKWGKDFPHLIEVSAIRLAGRESRSHEPFATDMAGLVEEIVNTLLPTLREKPFTFFGHSFGSMLAFMTALHLMENHQLQPVHLFLSGAFPPHSRARERLPKSTDLTEDQFVQFLLDAGGTPEEVLDNKECLEQFIPILRADAALFEEIGFAKPAAPLLSCNITCFDGIEDIPHDLEGKVAGDSNRHRSLATSPLRAPRMGPIQSRESHPSVNLCDQSRVLTERLPCADCTERRGGFRAAESRDTFPAPNEPCPLSI</sequence>
<dbReference type="SUPFAM" id="SSF53474">
    <property type="entry name" value="alpha/beta-Hydrolases"/>
    <property type="match status" value="1"/>
</dbReference>
<comment type="catalytic activity">
    <reaction evidence="11">
        <text>(9Z)-octadecenoyl-[ACP] + H2O = (9Z)-octadecenoate + holo-[ACP] + H(+)</text>
        <dbReference type="Rhea" id="RHEA:15057"/>
        <dbReference type="Rhea" id="RHEA-COMP:9685"/>
        <dbReference type="Rhea" id="RHEA-COMP:9924"/>
        <dbReference type="ChEBI" id="CHEBI:15377"/>
        <dbReference type="ChEBI" id="CHEBI:15378"/>
        <dbReference type="ChEBI" id="CHEBI:30823"/>
        <dbReference type="ChEBI" id="CHEBI:64479"/>
        <dbReference type="ChEBI" id="CHEBI:78783"/>
        <dbReference type="EC" id="3.1.2.14"/>
    </reaction>
</comment>
<comment type="function">
    <text evidence="13">Contributes to the release of free fatty acids from fatty acid synthase (FASN). Has broad substrate specificity, giving rise to a range of free fatty acids with chain lengths between 10 and 16 carbon atoms (C10 - C16).</text>
</comment>
<dbReference type="GO" id="GO:0051792">
    <property type="term" value="P:medium-chain fatty acid biosynthetic process"/>
    <property type="evidence" value="ECO:0007669"/>
    <property type="project" value="UniProtKB-ARBA"/>
</dbReference>
<keyword evidence="6" id="KW-0443">Lipid metabolism</keyword>
<dbReference type="GO" id="GO:0008610">
    <property type="term" value="P:lipid biosynthetic process"/>
    <property type="evidence" value="ECO:0000318"/>
    <property type="project" value="GO_Central"/>
</dbReference>
<evidence type="ECO:0000256" key="17">
    <source>
        <dbReference type="ARBA" id="ARBA00076433"/>
    </source>
</evidence>
<proteinExistence type="inferred from homology"/>
<dbReference type="Bgee" id="ENSOANG00000049611">
    <property type="expression patterns" value="Expressed in fibroblast and 6 other cell types or tissues"/>
</dbReference>
<comment type="catalytic activity">
    <reaction evidence="10">
        <text>tetradecanoyl-CoA + H2O = tetradecanoate + CoA + H(+)</text>
        <dbReference type="Rhea" id="RHEA:40119"/>
        <dbReference type="ChEBI" id="CHEBI:15377"/>
        <dbReference type="ChEBI" id="CHEBI:15378"/>
        <dbReference type="ChEBI" id="CHEBI:30807"/>
        <dbReference type="ChEBI" id="CHEBI:57287"/>
        <dbReference type="ChEBI" id="CHEBI:57385"/>
    </reaction>
    <physiologicalReaction direction="left-to-right" evidence="10">
        <dbReference type="Rhea" id="RHEA:40120"/>
    </physiologicalReaction>
</comment>
<dbReference type="Proteomes" id="UP000002279">
    <property type="component" value="Unplaced"/>
</dbReference>
<comment type="catalytic activity">
    <reaction evidence="9">
        <text>dodecanoyl-CoA + H2O = dodecanoate + CoA + H(+)</text>
        <dbReference type="Rhea" id="RHEA:30135"/>
        <dbReference type="ChEBI" id="CHEBI:15377"/>
        <dbReference type="ChEBI" id="CHEBI:15378"/>
        <dbReference type="ChEBI" id="CHEBI:18262"/>
        <dbReference type="ChEBI" id="CHEBI:57287"/>
        <dbReference type="ChEBI" id="CHEBI:57375"/>
    </reaction>
    <physiologicalReaction direction="left-to-right" evidence="9">
        <dbReference type="Rhea" id="RHEA:30136"/>
    </physiologicalReaction>
</comment>
<keyword evidence="3" id="KW-0444">Lipid biosynthesis</keyword>
<reference evidence="20" key="2">
    <citation type="submission" date="2025-09" db="UniProtKB">
        <authorList>
            <consortium name="Ensembl"/>
        </authorList>
    </citation>
    <scope>IDENTIFICATION</scope>
    <source>
        <strain evidence="20">Glennie</strain>
    </source>
</reference>
<evidence type="ECO:0000256" key="2">
    <source>
        <dbReference type="ARBA" id="ARBA00012480"/>
    </source>
</evidence>
<evidence type="ECO:0000256" key="18">
    <source>
        <dbReference type="ARBA" id="ARBA00079653"/>
    </source>
</evidence>
<evidence type="ECO:0000256" key="4">
    <source>
        <dbReference type="ARBA" id="ARBA00022801"/>
    </source>
</evidence>
<dbReference type="AlphaFoldDB" id="A0A6I8PQN9"/>
<evidence type="ECO:0000256" key="8">
    <source>
        <dbReference type="ARBA" id="ARBA00047969"/>
    </source>
</evidence>
<evidence type="ECO:0000259" key="19">
    <source>
        <dbReference type="Pfam" id="PF00975"/>
    </source>
</evidence>
<name>A0A6I8PQN9_ORNAN</name>
<accession>A0A6I8PQN9</accession>
<comment type="catalytic activity">
    <reaction evidence="8">
        <text>decanoyl-CoA + H2O = decanoate + CoA + H(+)</text>
        <dbReference type="Rhea" id="RHEA:40059"/>
        <dbReference type="ChEBI" id="CHEBI:15377"/>
        <dbReference type="ChEBI" id="CHEBI:15378"/>
        <dbReference type="ChEBI" id="CHEBI:27689"/>
        <dbReference type="ChEBI" id="CHEBI:57287"/>
        <dbReference type="ChEBI" id="CHEBI:61430"/>
    </reaction>
    <physiologicalReaction direction="left-to-right" evidence="8">
        <dbReference type="Rhea" id="RHEA:40060"/>
    </physiologicalReaction>
</comment>
<dbReference type="GO" id="GO:0016297">
    <property type="term" value="F:fatty acyl-[ACP] hydrolase activity"/>
    <property type="evidence" value="ECO:0007669"/>
    <property type="project" value="UniProtKB-EC"/>
</dbReference>
<keyword evidence="7" id="KW-0275">Fatty acid biosynthesis</keyword>
<evidence type="ECO:0000256" key="13">
    <source>
        <dbReference type="ARBA" id="ARBA00053731"/>
    </source>
</evidence>
<protein>
    <recommendedName>
        <fullName evidence="15">S-acyl fatty acid synthase thioesterase, medium chain</fullName>
        <ecNumber evidence="2">3.1.2.14</ecNumber>
    </recommendedName>
    <alternativeName>
        <fullName evidence="16">Oleoyl-ACP hydrolase</fullName>
    </alternativeName>
    <alternativeName>
        <fullName evidence="18">Thioesterase II</fullName>
    </alternativeName>
    <alternativeName>
        <fullName evidence="17">Thioesterase domain-containing protein 1</fullName>
    </alternativeName>
</protein>
<gene>
    <name evidence="20" type="primary">OLAH</name>
</gene>
<keyword evidence="21" id="KW-1185">Reference proteome</keyword>
<organism evidence="20 21">
    <name type="scientific">Ornithorhynchus anatinus</name>
    <name type="common">Duckbill platypus</name>
    <dbReference type="NCBI Taxonomy" id="9258"/>
    <lineage>
        <taxon>Eukaryota</taxon>
        <taxon>Metazoa</taxon>
        <taxon>Chordata</taxon>
        <taxon>Craniata</taxon>
        <taxon>Vertebrata</taxon>
        <taxon>Euteleostomi</taxon>
        <taxon>Mammalia</taxon>
        <taxon>Monotremata</taxon>
        <taxon>Ornithorhynchidae</taxon>
        <taxon>Ornithorhynchus</taxon>
    </lineage>
</organism>
<evidence type="ECO:0000256" key="10">
    <source>
        <dbReference type="ARBA" id="ARBA00048180"/>
    </source>
</evidence>
<evidence type="ECO:0000256" key="1">
    <source>
        <dbReference type="ARBA" id="ARBA00007169"/>
    </source>
</evidence>
<comment type="subunit">
    <text evidence="14">Interacts (via C-terminus) with FASN.</text>
</comment>
<evidence type="ECO:0000256" key="9">
    <source>
        <dbReference type="ARBA" id="ARBA00048074"/>
    </source>
</evidence>
<dbReference type="InParanoid" id="A0A6I8PQN9"/>
<evidence type="ECO:0000256" key="14">
    <source>
        <dbReference type="ARBA" id="ARBA00065224"/>
    </source>
</evidence>
<dbReference type="FunFam" id="3.40.50.1820:FF:000153">
    <property type="entry name" value="Surfactin synthase thioesterase subunit"/>
    <property type="match status" value="1"/>
</dbReference>
<evidence type="ECO:0000256" key="15">
    <source>
        <dbReference type="ARBA" id="ARBA00073799"/>
    </source>
</evidence>
<dbReference type="GeneTree" id="ENSGT00390000015518"/>
<dbReference type="Gene3D" id="3.40.50.1820">
    <property type="entry name" value="alpha/beta hydrolase"/>
    <property type="match status" value="1"/>
</dbReference>
<feature type="domain" description="Thioesterase" evidence="19">
    <location>
        <begin position="17"/>
        <end position="207"/>
    </location>
</feature>
<dbReference type="InterPro" id="IPR001031">
    <property type="entry name" value="Thioesterase"/>
</dbReference>
<evidence type="ECO:0000256" key="11">
    <source>
        <dbReference type="ARBA" id="ARBA00048536"/>
    </source>
</evidence>
<dbReference type="FunCoup" id="A0A6I8PQN9">
    <property type="interactions" value="56"/>
</dbReference>
<evidence type="ECO:0000256" key="12">
    <source>
        <dbReference type="ARBA" id="ARBA00052691"/>
    </source>
</evidence>
<evidence type="ECO:0000256" key="6">
    <source>
        <dbReference type="ARBA" id="ARBA00023098"/>
    </source>
</evidence>